<keyword evidence="2" id="KW-1185">Reference proteome</keyword>
<organism evidence="1 2">
    <name type="scientific">Thelephora ganbajun</name>
    <name type="common">Ganba fungus</name>
    <dbReference type="NCBI Taxonomy" id="370292"/>
    <lineage>
        <taxon>Eukaryota</taxon>
        <taxon>Fungi</taxon>
        <taxon>Dikarya</taxon>
        <taxon>Basidiomycota</taxon>
        <taxon>Agaricomycotina</taxon>
        <taxon>Agaricomycetes</taxon>
        <taxon>Thelephorales</taxon>
        <taxon>Thelephoraceae</taxon>
        <taxon>Thelephora</taxon>
    </lineage>
</organism>
<gene>
    <name evidence="1" type="ORF">BDM02DRAFT_3088759</name>
</gene>
<sequence>MSSLDQVTQALAALSIKPTATISHAAANSPASWKDALSADISSPKSFELIKTIIYKPKTAKNATTVPVVVIVREETETASGALGKKLNLKELRLASEDLLSEFFALDKNSLSPIALNPTIFPKVTVVLDSSITLSEAVFAIHAGSSSDTVFISGKDLVSYLKSLETADAKVQEVDFAALKAEAAAPAASKLKDSSDKVPSKGENPIQIAIGAKKDEDFSAWYTDVSHFGVVLIKADMLDYYNVSGCYILKPWSYSIWEIIQRWFDDKIKALGVQNAYFPMFVSQKVLEREKDHIEGFSPEVAWVTRAGQSELEEHIAIRPTSETAMYPYYSKWIKSHRDLPLKLNQWNSVVRWEFKSPQPFIRTREFLWQEGHTAHLTREEADKEVLEILDLYRRVYEELLAVPVIPGVKSEKEKFAGGLYTTTVEGFIPTSGRGIQGATSHCLGTNFSNSNMFDIFVEDPNDPVGKAKIYVWQNSWGLSTRSIGVMVMVHGDDQGLVLPPRVASVQAVVVPCGITAKTTDEERKRINDKCEELAQSLRAADIRAKADLRDGYTPGWKFNDWEQKGVPLRLEIGPQDIAKNQTLTVRRDTGKKDPVSLEGLPQTVSALLEDIQKDLFIRAKETYQERVKAITKWEDLVPALDNKNVVVIPWCEREQCEDDIKERSARAAEPTDERAPSAGAKSLCIPFDQSKWDPVEPGKTKCVACGQDAKRWAMFGRSY</sequence>
<dbReference type="Proteomes" id="UP000886501">
    <property type="component" value="Unassembled WGS sequence"/>
</dbReference>
<dbReference type="EMBL" id="MU117967">
    <property type="protein sequence ID" value="KAF9652679.1"/>
    <property type="molecule type" value="Genomic_DNA"/>
</dbReference>
<proteinExistence type="predicted"/>
<evidence type="ECO:0000313" key="1">
    <source>
        <dbReference type="EMBL" id="KAF9652679.1"/>
    </source>
</evidence>
<accession>A0ACB6ZSY6</accession>
<comment type="caution">
    <text evidence="1">The sequence shown here is derived from an EMBL/GenBank/DDBJ whole genome shotgun (WGS) entry which is preliminary data.</text>
</comment>
<protein>
    <submittedName>
        <fullName evidence="1">Prolyl-tRNA synthetase</fullName>
    </submittedName>
</protein>
<reference evidence="1" key="1">
    <citation type="submission" date="2019-10" db="EMBL/GenBank/DDBJ databases">
        <authorList>
            <consortium name="DOE Joint Genome Institute"/>
            <person name="Kuo A."/>
            <person name="Miyauchi S."/>
            <person name="Kiss E."/>
            <person name="Drula E."/>
            <person name="Kohler A."/>
            <person name="Sanchez-Garcia M."/>
            <person name="Andreopoulos B."/>
            <person name="Barry K.W."/>
            <person name="Bonito G."/>
            <person name="Buee M."/>
            <person name="Carver A."/>
            <person name="Chen C."/>
            <person name="Cichocki N."/>
            <person name="Clum A."/>
            <person name="Culley D."/>
            <person name="Crous P.W."/>
            <person name="Fauchery L."/>
            <person name="Girlanda M."/>
            <person name="Hayes R."/>
            <person name="Keri Z."/>
            <person name="Labutti K."/>
            <person name="Lipzen A."/>
            <person name="Lombard V."/>
            <person name="Magnuson J."/>
            <person name="Maillard F."/>
            <person name="Morin E."/>
            <person name="Murat C."/>
            <person name="Nolan M."/>
            <person name="Ohm R."/>
            <person name="Pangilinan J."/>
            <person name="Pereira M."/>
            <person name="Perotto S."/>
            <person name="Peter M."/>
            <person name="Riley R."/>
            <person name="Sitrit Y."/>
            <person name="Stielow B."/>
            <person name="Szollosi G."/>
            <person name="Zifcakova L."/>
            <person name="Stursova M."/>
            <person name="Spatafora J.W."/>
            <person name="Tedersoo L."/>
            <person name="Vaario L.-M."/>
            <person name="Yamada A."/>
            <person name="Yan M."/>
            <person name="Wang P."/>
            <person name="Xu J."/>
            <person name="Bruns T."/>
            <person name="Baldrian P."/>
            <person name="Vilgalys R."/>
            <person name="Henrissat B."/>
            <person name="Grigoriev I.V."/>
            <person name="Hibbett D."/>
            <person name="Nagy L.G."/>
            <person name="Martin F.M."/>
        </authorList>
    </citation>
    <scope>NUCLEOTIDE SEQUENCE</scope>
    <source>
        <strain evidence="1">P2</strain>
    </source>
</reference>
<evidence type="ECO:0000313" key="2">
    <source>
        <dbReference type="Proteomes" id="UP000886501"/>
    </source>
</evidence>
<name>A0ACB6ZSY6_THEGA</name>
<reference evidence="1" key="2">
    <citation type="journal article" date="2020" name="Nat. Commun.">
        <title>Large-scale genome sequencing of mycorrhizal fungi provides insights into the early evolution of symbiotic traits.</title>
        <authorList>
            <person name="Miyauchi S."/>
            <person name="Kiss E."/>
            <person name="Kuo A."/>
            <person name="Drula E."/>
            <person name="Kohler A."/>
            <person name="Sanchez-Garcia M."/>
            <person name="Morin E."/>
            <person name="Andreopoulos B."/>
            <person name="Barry K.W."/>
            <person name="Bonito G."/>
            <person name="Buee M."/>
            <person name="Carver A."/>
            <person name="Chen C."/>
            <person name="Cichocki N."/>
            <person name="Clum A."/>
            <person name="Culley D."/>
            <person name="Crous P.W."/>
            <person name="Fauchery L."/>
            <person name="Girlanda M."/>
            <person name="Hayes R.D."/>
            <person name="Keri Z."/>
            <person name="LaButti K."/>
            <person name="Lipzen A."/>
            <person name="Lombard V."/>
            <person name="Magnuson J."/>
            <person name="Maillard F."/>
            <person name="Murat C."/>
            <person name="Nolan M."/>
            <person name="Ohm R.A."/>
            <person name="Pangilinan J."/>
            <person name="Pereira M.F."/>
            <person name="Perotto S."/>
            <person name="Peter M."/>
            <person name="Pfister S."/>
            <person name="Riley R."/>
            <person name="Sitrit Y."/>
            <person name="Stielow J.B."/>
            <person name="Szollosi G."/>
            <person name="Zifcakova L."/>
            <person name="Stursova M."/>
            <person name="Spatafora J.W."/>
            <person name="Tedersoo L."/>
            <person name="Vaario L.M."/>
            <person name="Yamada A."/>
            <person name="Yan M."/>
            <person name="Wang P."/>
            <person name="Xu J."/>
            <person name="Bruns T."/>
            <person name="Baldrian P."/>
            <person name="Vilgalys R."/>
            <person name="Dunand C."/>
            <person name="Henrissat B."/>
            <person name="Grigoriev I.V."/>
            <person name="Hibbett D."/>
            <person name="Nagy L.G."/>
            <person name="Martin F.M."/>
        </authorList>
    </citation>
    <scope>NUCLEOTIDE SEQUENCE</scope>
    <source>
        <strain evidence="1">P2</strain>
    </source>
</reference>